<proteinExistence type="predicted"/>
<dbReference type="AlphaFoldDB" id="A0A2T4UI25"/>
<sequence>MWRRAAAQHRARGRRRHRDAARAAARHRLGRRGPAVRPQRRRARRRVAAPGRHAMRGRRFPAILPTMAAALCAAAVPGATAHAAALPAAWLYDPAAVAEIDVTLAAGSRDALRRAPATYAPATIAVRTPGRTVAAAPGRIRLKGSTSFRDLDGKAAFKLRFDSGHRPDGVRTLTLNNMVQDPSMVHELLAYTAFAAVGLPAPRVGYAFVRLDGEPYGLYANVETYEPALLARHFPATTHLYEAEGPPSLPADAVPGMTDAFELDQGPDDRTDLERLAALAATPGEGWARRVAPALDVPALVRYLATERYVGQFDGYAGLAGETPSNVFFHAGPDGVFSLLPWGMDQAFRERIPYGAAAGGALAAGCQSDPACLRAYADAVHDVRTTLATAGLDELAQRTAALLAPWQERDPRREHSLAEIAAAVDATVRFARERPADADLRTPAAGPGPAERTPVSVPSDPPAAAAPPAVLDLGTTAPATAAGPTTAPAAPVAPARLRARATLGDRGRLRVTVRAPYAGTVAVTAPGCRRTRPLAADRPVVLTCRIAATALARARREGRPLLVRARLSAAPRRALTATVRVPVR</sequence>
<feature type="region of interest" description="Disordered" evidence="1">
    <location>
        <begin position="434"/>
        <end position="468"/>
    </location>
</feature>
<evidence type="ECO:0008006" key="4">
    <source>
        <dbReference type="Google" id="ProtNLM"/>
    </source>
</evidence>
<dbReference type="InterPro" id="IPR014867">
    <property type="entry name" value="Spore_coat_CotH_CotH2/3/7"/>
</dbReference>
<comment type="caution">
    <text evidence="2">The sequence shown here is derived from an EMBL/GenBank/DDBJ whole genome shotgun (WGS) entry which is preliminary data.</text>
</comment>
<feature type="compositionally biased region" description="Basic residues" evidence="1">
    <location>
        <begin position="38"/>
        <end position="52"/>
    </location>
</feature>
<dbReference type="PANTHER" id="PTHR40050">
    <property type="entry name" value="INNER SPORE COAT PROTEIN H"/>
    <property type="match status" value="1"/>
</dbReference>
<name>A0A2T4UI25_9ACTN</name>
<gene>
    <name evidence="2" type="ORF">C7Y72_03985</name>
</gene>
<reference evidence="2 3" key="1">
    <citation type="submission" date="2018-03" db="EMBL/GenBank/DDBJ databases">
        <title>Aquarubrobacter algicola gen. nov., sp. nov., a novel actinobacterium isolated from shallow eutrophic lake during the end of cyanobacterial harmful algal blooms.</title>
        <authorList>
            <person name="Chun S.J."/>
        </authorList>
    </citation>
    <scope>NUCLEOTIDE SEQUENCE [LARGE SCALE GENOMIC DNA]</scope>
    <source>
        <strain evidence="2 3">Seoho-28</strain>
    </source>
</reference>
<protein>
    <recommendedName>
        <fullName evidence="4">Spore coat protein CotH</fullName>
    </recommendedName>
</protein>
<accession>A0A2T4UI25</accession>
<evidence type="ECO:0000256" key="1">
    <source>
        <dbReference type="SAM" id="MobiDB-lite"/>
    </source>
</evidence>
<feature type="compositionally biased region" description="Basic residues" evidence="1">
    <location>
        <begin position="1"/>
        <end position="31"/>
    </location>
</feature>
<organism evidence="2 3">
    <name type="scientific">Paraconexibacter algicola</name>
    <dbReference type="NCBI Taxonomy" id="2133960"/>
    <lineage>
        <taxon>Bacteria</taxon>
        <taxon>Bacillati</taxon>
        <taxon>Actinomycetota</taxon>
        <taxon>Thermoleophilia</taxon>
        <taxon>Solirubrobacterales</taxon>
        <taxon>Paraconexibacteraceae</taxon>
        <taxon>Paraconexibacter</taxon>
    </lineage>
</organism>
<evidence type="ECO:0000313" key="3">
    <source>
        <dbReference type="Proteomes" id="UP000240739"/>
    </source>
</evidence>
<dbReference type="Proteomes" id="UP000240739">
    <property type="component" value="Unassembled WGS sequence"/>
</dbReference>
<dbReference type="Pfam" id="PF08757">
    <property type="entry name" value="CotH"/>
    <property type="match status" value="1"/>
</dbReference>
<dbReference type="PANTHER" id="PTHR40050:SF1">
    <property type="entry name" value="INNER SPORE COAT PROTEIN H"/>
    <property type="match status" value="1"/>
</dbReference>
<keyword evidence="3" id="KW-1185">Reference proteome</keyword>
<dbReference type="EMBL" id="PYYB01000001">
    <property type="protein sequence ID" value="PTL58869.1"/>
    <property type="molecule type" value="Genomic_DNA"/>
</dbReference>
<feature type="region of interest" description="Disordered" evidence="1">
    <location>
        <begin position="1"/>
        <end position="52"/>
    </location>
</feature>
<evidence type="ECO:0000313" key="2">
    <source>
        <dbReference type="EMBL" id="PTL58869.1"/>
    </source>
</evidence>